<protein>
    <recommendedName>
        <fullName evidence="3">SWIM-type domain-containing protein</fullName>
    </recommendedName>
</protein>
<gene>
    <name evidence="1" type="ORF">M5I08_24895</name>
</gene>
<sequence length="91" mass="10129">MLASGEHDVVDLDQAEAQPIADDRSADCSCGARRTILRYNALSPCAGRALARLKAAHPDEYAKYLAELKKEALAEFEAKWRRHLAGDHRPR</sequence>
<dbReference type="Proteomes" id="UP001056610">
    <property type="component" value="Plasmid unnamed"/>
</dbReference>
<dbReference type="RefSeq" id="WP_219070627.1">
    <property type="nucleotide sequence ID" value="NZ_CAJUXY010000101.1"/>
</dbReference>
<organism evidence="1 2">
    <name type="scientific">Candidatus Mycobacterium methanotrophicum</name>
    <dbReference type="NCBI Taxonomy" id="2943498"/>
    <lineage>
        <taxon>Bacteria</taxon>
        <taxon>Bacillati</taxon>
        <taxon>Actinomycetota</taxon>
        <taxon>Actinomycetes</taxon>
        <taxon>Mycobacteriales</taxon>
        <taxon>Mycobacteriaceae</taxon>
        <taxon>Mycobacterium</taxon>
    </lineage>
</organism>
<keyword evidence="1" id="KW-0614">Plasmid</keyword>
<dbReference type="EMBL" id="CP097321">
    <property type="protein sequence ID" value="UQX13447.1"/>
    <property type="molecule type" value="Genomic_DNA"/>
</dbReference>
<evidence type="ECO:0008006" key="3">
    <source>
        <dbReference type="Google" id="ProtNLM"/>
    </source>
</evidence>
<evidence type="ECO:0000313" key="2">
    <source>
        <dbReference type="Proteomes" id="UP001056610"/>
    </source>
</evidence>
<name>A0ABY4QST6_9MYCO</name>
<proteinExistence type="predicted"/>
<geneLocation type="plasmid" evidence="1 2">
    <name>unnamed</name>
</geneLocation>
<accession>A0ABY4QST6</accession>
<reference evidence="1" key="1">
    <citation type="submission" date="2022-05" db="EMBL/GenBank/DDBJ databases">
        <title>A methanotrophic Mycobacterium dominates a cave microbial ecosystem.</title>
        <authorList>
            <person name="Van Spanning R.J.M."/>
            <person name="Guan Q."/>
            <person name="Melkonian C."/>
            <person name="Gallant J."/>
            <person name="Polerecky L."/>
            <person name="Flot J.-F."/>
            <person name="Brandt B.W."/>
            <person name="Braster M."/>
            <person name="Iturbe Espinoza P."/>
            <person name="Aerts J."/>
            <person name="Meima-Franke M."/>
            <person name="Piersma S.R."/>
            <person name="Bunduc C."/>
            <person name="Ummels R."/>
            <person name="Pain A."/>
            <person name="Fleming E.J."/>
            <person name="van der Wel N."/>
            <person name="Gherman V.D."/>
            <person name="Sarbu S.M."/>
            <person name="Bodelier P.L.E."/>
            <person name="Bitter W."/>
        </authorList>
    </citation>
    <scope>NUCLEOTIDE SEQUENCE</scope>
    <source>
        <strain evidence="1">Sulfur Cave</strain>
        <plasmid evidence="1">unnamed</plasmid>
    </source>
</reference>
<keyword evidence="2" id="KW-1185">Reference proteome</keyword>
<evidence type="ECO:0000313" key="1">
    <source>
        <dbReference type="EMBL" id="UQX13447.1"/>
    </source>
</evidence>